<dbReference type="Gene3D" id="1.20.1260.20">
    <property type="entry name" value="PPE superfamily"/>
    <property type="match status" value="1"/>
</dbReference>
<gene>
    <name evidence="2" type="ORF">ACFFQA_11985</name>
</gene>
<feature type="compositionally biased region" description="Gly residues" evidence="1">
    <location>
        <begin position="204"/>
        <end position="223"/>
    </location>
</feature>
<comment type="caution">
    <text evidence="2">The sequence shown here is derived from an EMBL/GenBank/DDBJ whole genome shotgun (WGS) entry which is preliminary data.</text>
</comment>
<keyword evidence="3" id="KW-1185">Reference proteome</keyword>
<feature type="compositionally biased region" description="Gly residues" evidence="1">
    <location>
        <begin position="307"/>
        <end position="319"/>
    </location>
</feature>
<accession>A0ABV5ZY59</accession>
<evidence type="ECO:0000313" key="3">
    <source>
        <dbReference type="Proteomes" id="UP001589693"/>
    </source>
</evidence>
<feature type="region of interest" description="Disordered" evidence="1">
    <location>
        <begin position="86"/>
        <end position="125"/>
    </location>
</feature>
<feature type="compositionally biased region" description="Pro residues" evidence="1">
    <location>
        <begin position="182"/>
        <end position="196"/>
    </location>
</feature>
<proteinExistence type="predicted"/>
<feature type="compositionally biased region" description="Polar residues" evidence="1">
    <location>
        <begin position="86"/>
        <end position="99"/>
    </location>
</feature>
<feature type="region of interest" description="Disordered" evidence="1">
    <location>
        <begin position="178"/>
        <end position="360"/>
    </location>
</feature>
<feature type="compositionally biased region" description="Gly residues" evidence="1">
    <location>
        <begin position="278"/>
        <end position="298"/>
    </location>
</feature>
<evidence type="ECO:0000313" key="2">
    <source>
        <dbReference type="EMBL" id="MFB9904651.1"/>
    </source>
</evidence>
<feature type="region of interest" description="Disordered" evidence="1">
    <location>
        <begin position="146"/>
        <end position="166"/>
    </location>
</feature>
<sequence length="385" mass="39216">MNLDMRWKGVSHQQIWDWAHAGPGAKASAEAEQVLEDINKRLVASVKAVAKTLEAAGAVWQGPAAARATAGMQALRQYTDGLALTSDSSRNSTMGQAGTSDWARKAVPPVEKAGPAPTRPTGFSIGDVLKQTVDWQVREASARNAERRAQEVMEQHTSYTRQRVASMPVLQPVPKIVLNTEVPPPPAPPPGPPVPPRVRDRRPGGGSTSGGQGGSVGGGAGDGSGRDGGGDGQRRPEAKPGDFVEGKPIPAPIPSPQPGPVTPPERSELVWSPDPERGSGGTGFSGGGAGSFGGGGGLVSPTPNDAHGGGNAGRGGVGAPGAVPPGAVGGVAARAAGTPGQQGFLQPANGAQRAEDSEHQRKYWVPGSDLFDDDRLVAPPVIGED</sequence>
<organism evidence="2 3">
    <name type="scientific">Allokutzneria oryzae</name>
    <dbReference type="NCBI Taxonomy" id="1378989"/>
    <lineage>
        <taxon>Bacteria</taxon>
        <taxon>Bacillati</taxon>
        <taxon>Actinomycetota</taxon>
        <taxon>Actinomycetes</taxon>
        <taxon>Pseudonocardiales</taxon>
        <taxon>Pseudonocardiaceae</taxon>
        <taxon>Allokutzneria</taxon>
    </lineage>
</organism>
<evidence type="ECO:0000256" key="1">
    <source>
        <dbReference type="SAM" id="MobiDB-lite"/>
    </source>
</evidence>
<dbReference type="EMBL" id="JBHLZU010000010">
    <property type="protein sequence ID" value="MFB9904651.1"/>
    <property type="molecule type" value="Genomic_DNA"/>
</dbReference>
<protein>
    <recommendedName>
        <fullName evidence="4">PPE domain-containing protein</fullName>
    </recommendedName>
</protein>
<reference evidence="2 3" key="1">
    <citation type="submission" date="2024-09" db="EMBL/GenBank/DDBJ databases">
        <authorList>
            <person name="Sun Q."/>
            <person name="Mori K."/>
        </authorList>
    </citation>
    <scope>NUCLEOTIDE SEQUENCE [LARGE SCALE GENOMIC DNA]</scope>
    <source>
        <strain evidence="2 3">TBRC 7907</strain>
    </source>
</reference>
<evidence type="ECO:0008006" key="4">
    <source>
        <dbReference type="Google" id="ProtNLM"/>
    </source>
</evidence>
<feature type="compositionally biased region" description="Pro residues" evidence="1">
    <location>
        <begin position="249"/>
        <end position="263"/>
    </location>
</feature>
<name>A0ABV5ZY59_9PSEU</name>
<dbReference type="SUPFAM" id="SSF140459">
    <property type="entry name" value="PE/PPE dimer-like"/>
    <property type="match status" value="1"/>
</dbReference>
<dbReference type="InterPro" id="IPR038332">
    <property type="entry name" value="PPE_sf"/>
</dbReference>
<feature type="compositionally biased region" description="Basic and acidic residues" evidence="1">
    <location>
        <begin position="224"/>
        <end position="245"/>
    </location>
</feature>
<feature type="compositionally biased region" description="Low complexity" evidence="1">
    <location>
        <begin position="320"/>
        <end position="339"/>
    </location>
</feature>
<dbReference type="RefSeq" id="WP_377851857.1">
    <property type="nucleotide sequence ID" value="NZ_JBHLZU010000010.1"/>
</dbReference>
<dbReference type="Proteomes" id="UP001589693">
    <property type="component" value="Unassembled WGS sequence"/>
</dbReference>